<evidence type="ECO:0000313" key="4">
    <source>
        <dbReference type="WBParaSite" id="Csp11.Scaffold522.g2864.t1"/>
    </source>
</evidence>
<dbReference type="WBParaSite" id="Csp11.Scaffold522.g2864.t1">
    <property type="protein sequence ID" value="Csp11.Scaffold522.g2864.t1"/>
    <property type="gene ID" value="Csp11.Scaffold522.g2864"/>
</dbReference>
<evidence type="ECO:0000259" key="1">
    <source>
        <dbReference type="Pfam" id="PF00646"/>
    </source>
</evidence>
<dbReference type="InterPro" id="IPR001810">
    <property type="entry name" value="F-box_dom"/>
</dbReference>
<keyword evidence="3" id="KW-1185">Reference proteome</keyword>
<feature type="domain" description="F-box" evidence="1">
    <location>
        <begin position="28"/>
        <end position="65"/>
    </location>
</feature>
<reference evidence="4" key="1">
    <citation type="submission" date="2016-11" db="UniProtKB">
        <authorList>
            <consortium name="WormBaseParasite"/>
        </authorList>
    </citation>
    <scope>IDENTIFICATION</scope>
</reference>
<name>A0A1I7T6F8_9PELO</name>
<dbReference type="PANTHER" id="PTHR21503">
    <property type="entry name" value="F-BOX-CONTAINING HYPOTHETICAL PROTEIN C.ELEGANS"/>
    <property type="match status" value="1"/>
</dbReference>
<dbReference type="InterPro" id="IPR012885">
    <property type="entry name" value="F-box_Sdz-33"/>
</dbReference>
<dbReference type="Proteomes" id="UP000095282">
    <property type="component" value="Unplaced"/>
</dbReference>
<organism evidence="3 4">
    <name type="scientific">Caenorhabditis tropicalis</name>
    <dbReference type="NCBI Taxonomy" id="1561998"/>
    <lineage>
        <taxon>Eukaryota</taxon>
        <taxon>Metazoa</taxon>
        <taxon>Ecdysozoa</taxon>
        <taxon>Nematoda</taxon>
        <taxon>Chromadorea</taxon>
        <taxon>Rhabditida</taxon>
        <taxon>Rhabditina</taxon>
        <taxon>Rhabditomorpha</taxon>
        <taxon>Rhabditoidea</taxon>
        <taxon>Rhabditidae</taxon>
        <taxon>Peloderinae</taxon>
        <taxon>Caenorhabditis</taxon>
    </lineage>
</organism>
<sequence>MDQLSSLFSLSPLFNFFFNTKPPFPHFRLPQLAYKTVIDLMTPPEQVSLSLCSQRTYSIIKSVRHKPRLFELWISGRDRIDYVTGFHASTDVFRGCRALLSTLSSSPDFDPLETVMIRGHRVPAQMFTREDGRKYLETFWDDQMFGLRMIGDHVCDLFDIDLCGLLTRKDFRNMVDWVSNRQSSIESLEIVGPGKCSDEDFRHIILNCNCHDLYGNLSPSRNFWMVHFRKKFRTFSMENCHWITIDNLMTMDCVYIHASGKKFSHLAVNRFLNHWINGGSPNLKFLRFQLKRSGEVELLRGLEDYVIHGIPGFRTYST</sequence>
<protein>
    <submittedName>
        <fullName evidence="4">FBA_2 domain-containing protein</fullName>
    </submittedName>
</protein>
<dbReference type="eggNOG" id="ENOG502R2AE">
    <property type="taxonomic scope" value="Eukaryota"/>
</dbReference>
<dbReference type="Pfam" id="PF00646">
    <property type="entry name" value="F-box"/>
    <property type="match status" value="1"/>
</dbReference>
<dbReference type="AlphaFoldDB" id="A0A1I7T6F8"/>
<proteinExistence type="predicted"/>
<accession>A0A1I7T6F8</accession>
<feature type="domain" description="Sdz-33 F-box" evidence="2">
    <location>
        <begin position="230"/>
        <end position="288"/>
    </location>
</feature>
<evidence type="ECO:0000313" key="3">
    <source>
        <dbReference type="Proteomes" id="UP000095282"/>
    </source>
</evidence>
<dbReference type="Pfam" id="PF07735">
    <property type="entry name" value="FBA_2"/>
    <property type="match status" value="1"/>
</dbReference>
<evidence type="ECO:0000259" key="2">
    <source>
        <dbReference type="Pfam" id="PF07735"/>
    </source>
</evidence>